<keyword evidence="3" id="KW-1185">Reference proteome</keyword>
<keyword evidence="2" id="KW-0489">Methyltransferase</keyword>
<organism evidence="2 3">
    <name type="scientific">Steroidobacter gossypii</name>
    <dbReference type="NCBI Taxonomy" id="2805490"/>
    <lineage>
        <taxon>Bacteria</taxon>
        <taxon>Pseudomonadati</taxon>
        <taxon>Pseudomonadota</taxon>
        <taxon>Gammaproteobacteria</taxon>
        <taxon>Steroidobacterales</taxon>
        <taxon>Steroidobacteraceae</taxon>
        <taxon>Steroidobacter</taxon>
    </lineage>
</organism>
<dbReference type="Pfam" id="PF05050">
    <property type="entry name" value="Methyltransf_21"/>
    <property type="match status" value="1"/>
</dbReference>
<keyword evidence="2" id="KW-0808">Transferase</keyword>
<dbReference type="GO" id="GO:0032259">
    <property type="term" value="P:methylation"/>
    <property type="evidence" value="ECO:0007669"/>
    <property type="project" value="UniProtKB-KW"/>
</dbReference>
<evidence type="ECO:0000313" key="3">
    <source>
        <dbReference type="Proteomes" id="UP000661077"/>
    </source>
</evidence>
<dbReference type="RefSeq" id="WP_203168434.1">
    <property type="nucleotide sequence ID" value="NZ_JAEVLS010000003.1"/>
</dbReference>
<reference evidence="2 3" key="1">
    <citation type="journal article" date="2021" name="Int. J. Syst. Evol. Microbiol.">
        <title>Steroidobacter gossypii sp. nov., isolated from soil of cotton cropping field.</title>
        <authorList>
            <person name="Huang R."/>
            <person name="Yang S."/>
            <person name="Zhen C."/>
            <person name="Liu W."/>
        </authorList>
    </citation>
    <scope>NUCLEOTIDE SEQUENCE [LARGE SCALE GENOMIC DNA]</scope>
    <source>
        <strain evidence="2 3">S1-65</strain>
    </source>
</reference>
<protein>
    <submittedName>
        <fullName evidence="2">FkbM family methyltransferase</fullName>
    </submittedName>
</protein>
<dbReference type="CDD" id="cd02440">
    <property type="entry name" value="AdoMet_MTases"/>
    <property type="match status" value="1"/>
</dbReference>
<comment type="caution">
    <text evidence="2">The sequence shown here is derived from an EMBL/GenBank/DDBJ whole genome shotgun (WGS) entry which is preliminary data.</text>
</comment>
<dbReference type="InterPro" id="IPR052514">
    <property type="entry name" value="SAM-dependent_MTase"/>
</dbReference>
<dbReference type="EMBL" id="JAEVLS010000003">
    <property type="protein sequence ID" value="MBM0106328.1"/>
    <property type="molecule type" value="Genomic_DNA"/>
</dbReference>
<dbReference type="PANTHER" id="PTHR34203">
    <property type="entry name" value="METHYLTRANSFERASE, FKBM FAMILY PROTEIN"/>
    <property type="match status" value="1"/>
</dbReference>
<sequence length="342" mass="38618">MSVTQRLSAALHEHGAWQLLATIAQRGAQTSSLALQRHLLGRRFIEKRIHDYRLLLDADDPGIGRQLLTRAGREPEQAFIVERTLAPGKVAFDLGANVGYYTIMMAKLVGAGGRVYAVEPFPQSYDLLEENVRRNELDNVSTDNIAIGAEDGEAQLQLARKSNWHSLHAPRLNASIPWLAKYARTMVGSMPVRTRSLRSYLADKQSIDLLRMDLEGYEVQILTSLSELPRGHRHRMKILFETHPEFYDCTANDMRGALEQLCVTHGYGFEYLISDFQHGSRRNADVECGRDVFARHGYTERHIVRDVGSRAIYTNVRTEDAIDLVCTSECVHAALMTPEDVR</sequence>
<proteinExistence type="predicted"/>
<dbReference type="InterPro" id="IPR029063">
    <property type="entry name" value="SAM-dependent_MTases_sf"/>
</dbReference>
<dbReference type="PANTHER" id="PTHR34203:SF15">
    <property type="entry name" value="SLL1173 PROTEIN"/>
    <property type="match status" value="1"/>
</dbReference>
<dbReference type="Gene3D" id="3.40.50.150">
    <property type="entry name" value="Vaccinia Virus protein VP39"/>
    <property type="match status" value="1"/>
</dbReference>
<gene>
    <name evidence="2" type="ORF">JM946_16460</name>
</gene>
<evidence type="ECO:0000313" key="2">
    <source>
        <dbReference type="EMBL" id="MBM0106328.1"/>
    </source>
</evidence>
<evidence type="ECO:0000259" key="1">
    <source>
        <dbReference type="Pfam" id="PF05050"/>
    </source>
</evidence>
<name>A0ABS1WZC4_9GAMM</name>
<feature type="domain" description="Methyltransferase FkbM" evidence="1">
    <location>
        <begin position="93"/>
        <end position="247"/>
    </location>
</feature>
<dbReference type="Proteomes" id="UP000661077">
    <property type="component" value="Unassembled WGS sequence"/>
</dbReference>
<dbReference type="GO" id="GO:0008168">
    <property type="term" value="F:methyltransferase activity"/>
    <property type="evidence" value="ECO:0007669"/>
    <property type="project" value="UniProtKB-KW"/>
</dbReference>
<dbReference type="NCBIfam" id="TIGR01444">
    <property type="entry name" value="fkbM_fam"/>
    <property type="match status" value="1"/>
</dbReference>
<accession>A0ABS1WZC4</accession>
<dbReference type="SUPFAM" id="SSF53335">
    <property type="entry name" value="S-adenosyl-L-methionine-dependent methyltransferases"/>
    <property type="match status" value="1"/>
</dbReference>
<dbReference type="InterPro" id="IPR006342">
    <property type="entry name" value="FkbM_mtfrase"/>
</dbReference>